<dbReference type="PIRSF" id="PIRSF017082">
    <property type="entry name" value="YflP"/>
    <property type="match status" value="1"/>
</dbReference>
<dbReference type="Proteomes" id="UP000600101">
    <property type="component" value="Unassembled WGS sequence"/>
</dbReference>
<dbReference type="PANTHER" id="PTHR42928">
    <property type="entry name" value="TRICARBOXYLATE-BINDING PROTEIN"/>
    <property type="match status" value="1"/>
</dbReference>
<dbReference type="SUPFAM" id="SSF53850">
    <property type="entry name" value="Periplasmic binding protein-like II"/>
    <property type="match status" value="1"/>
</dbReference>
<dbReference type="InterPro" id="IPR042100">
    <property type="entry name" value="Bug_dom1"/>
</dbReference>
<evidence type="ECO:0000313" key="3">
    <source>
        <dbReference type="EMBL" id="MBC4018330.1"/>
    </source>
</evidence>
<protein>
    <submittedName>
        <fullName evidence="3">Tripartite tricarboxylate transporter substrate binding protein</fullName>
    </submittedName>
</protein>
<keyword evidence="2" id="KW-0732">Signal</keyword>
<dbReference type="CDD" id="cd07012">
    <property type="entry name" value="PBP2_Bug_TTT"/>
    <property type="match status" value="1"/>
</dbReference>
<feature type="chain" id="PRO_5041000784" evidence="2">
    <location>
        <begin position="24"/>
        <end position="326"/>
    </location>
</feature>
<dbReference type="AlphaFoldDB" id="A0A9X0R2U5"/>
<dbReference type="EMBL" id="JACOMF010000050">
    <property type="protein sequence ID" value="MBC4018330.1"/>
    <property type="molecule type" value="Genomic_DNA"/>
</dbReference>
<gene>
    <name evidence="3" type="ORF">H7965_23885</name>
</gene>
<accession>A0A9X0R2U5</accession>
<comment type="similarity">
    <text evidence="1">Belongs to the UPF0065 (bug) family.</text>
</comment>
<dbReference type="PANTHER" id="PTHR42928:SF5">
    <property type="entry name" value="BLR1237 PROTEIN"/>
    <property type="match status" value="1"/>
</dbReference>
<feature type="signal peptide" evidence="2">
    <location>
        <begin position="1"/>
        <end position="23"/>
    </location>
</feature>
<name>A0A9X0R2U5_9PROT</name>
<dbReference type="InterPro" id="IPR005064">
    <property type="entry name" value="BUG"/>
</dbReference>
<evidence type="ECO:0000313" key="4">
    <source>
        <dbReference type="Proteomes" id="UP000600101"/>
    </source>
</evidence>
<evidence type="ECO:0000256" key="2">
    <source>
        <dbReference type="SAM" id="SignalP"/>
    </source>
</evidence>
<reference evidence="3" key="1">
    <citation type="submission" date="2020-08" db="EMBL/GenBank/DDBJ databases">
        <authorList>
            <person name="Hu Y."/>
            <person name="Nguyen S.V."/>
            <person name="Li F."/>
            <person name="Fanning S."/>
        </authorList>
    </citation>
    <scope>NUCLEOTIDE SEQUENCE</scope>
    <source>
        <strain evidence="3">SYSU D8009</strain>
    </source>
</reference>
<comment type="caution">
    <text evidence="3">The sequence shown here is derived from an EMBL/GenBank/DDBJ whole genome shotgun (WGS) entry which is preliminary data.</text>
</comment>
<dbReference type="Gene3D" id="3.40.190.10">
    <property type="entry name" value="Periplasmic binding protein-like II"/>
    <property type="match status" value="1"/>
</dbReference>
<evidence type="ECO:0000256" key="1">
    <source>
        <dbReference type="ARBA" id="ARBA00006987"/>
    </source>
</evidence>
<keyword evidence="4" id="KW-1185">Reference proteome</keyword>
<dbReference type="RefSeq" id="WP_186773084.1">
    <property type="nucleotide sequence ID" value="NZ_JACOMF010000050.1"/>
</dbReference>
<sequence length="326" mass="34327">MKRRLLLAATIAAPALAGGKAFAQDTAGWPNERPIEVIVPVPPGGGLDTMARLLIPHLLTQLGPAARAVVVNRPGAGSQIGTEAVFNAAPDGYTLGAISCPSLPAMHIERPVRYRTMEFAWLANVVDDPNAFFVRADSPLKSLADLTAAAKARPGMPNYGTTGIGSDDHIAMLSFEGQMGIPAMVHVPFNGTAPAIQALLGGHLELLVGNVSEQLVMMREGRVRALGAAAPARLPLAPNVPTFREQGVDLVNSASRGFVSGPGLPPAIVKRYEAAFATAVADPGFQREAERVGMPLRPLIGGAYASMIAEMDAGLRALWQRKPWKE</sequence>
<dbReference type="Pfam" id="PF03401">
    <property type="entry name" value="TctC"/>
    <property type="match status" value="1"/>
</dbReference>
<proteinExistence type="inferred from homology"/>
<organism evidence="3 4">
    <name type="scientific">Siccirubricoccus deserti</name>
    <dbReference type="NCBI Taxonomy" id="2013562"/>
    <lineage>
        <taxon>Bacteria</taxon>
        <taxon>Pseudomonadati</taxon>
        <taxon>Pseudomonadota</taxon>
        <taxon>Alphaproteobacteria</taxon>
        <taxon>Acetobacterales</taxon>
        <taxon>Roseomonadaceae</taxon>
        <taxon>Siccirubricoccus</taxon>
    </lineage>
</organism>
<dbReference type="Gene3D" id="3.40.190.150">
    <property type="entry name" value="Bordetella uptake gene, domain 1"/>
    <property type="match status" value="1"/>
</dbReference>